<feature type="compositionally biased region" description="Basic and acidic residues" evidence="12">
    <location>
        <begin position="599"/>
        <end position="617"/>
    </location>
</feature>
<evidence type="ECO:0000256" key="5">
    <source>
        <dbReference type="ARBA" id="ARBA00022801"/>
    </source>
</evidence>
<dbReference type="Pfam" id="PF19291">
    <property type="entry name" value="TREH_N"/>
    <property type="match status" value="1"/>
</dbReference>
<dbReference type="PANTHER" id="PTHR31616:SF0">
    <property type="entry name" value="GLUCAN 1,4-ALPHA-GLUCOSIDASE"/>
    <property type="match status" value="1"/>
</dbReference>
<comment type="cofactor">
    <cofactor evidence="10">
        <name>phosphate</name>
        <dbReference type="ChEBI" id="CHEBI:43474"/>
    </cofactor>
</comment>
<comment type="catalytic activity">
    <reaction evidence="1">
        <text>alpha,alpha-trehalose + H2O = alpha-D-glucose + beta-D-glucose</text>
        <dbReference type="Rhea" id="RHEA:32675"/>
        <dbReference type="ChEBI" id="CHEBI:15377"/>
        <dbReference type="ChEBI" id="CHEBI:15903"/>
        <dbReference type="ChEBI" id="CHEBI:16551"/>
        <dbReference type="ChEBI" id="CHEBI:17925"/>
        <dbReference type="EC" id="3.2.1.28"/>
    </reaction>
</comment>
<dbReference type="Proteomes" id="UP001239267">
    <property type="component" value="Unassembled WGS sequence"/>
</dbReference>
<evidence type="ECO:0000313" key="16">
    <source>
        <dbReference type="Proteomes" id="UP001239267"/>
    </source>
</evidence>
<accession>A0AAJ1SXW1</accession>
<dbReference type="EC" id="3.2.1.28" evidence="3"/>
<dbReference type="InterPro" id="IPR012341">
    <property type="entry name" value="6hp_glycosidase-like_sf"/>
</dbReference>
<dbReference type="InterPro" id="IPR011613">
    <property type="entry name" value="GH15-like"/>
</dbReference>
<comment type="caution">
    <text evidence="15">The sequence shown here is derived from an EMBL/GenBank/DDBJ whole genome shotgun (WGS) entry which is preliminary data.</text>
</comment>
<dbReference type="EMBL" id="JAUSTB010000017">
    <property type="protein sequence ID" value="MDQ0147773.1"/>
    <property type="molecule type" value="Genomic_DNA"/>
</dbReference>
<dbReference type="RefSeq" id="WP_307362322.1">
    <property type="nucleotide sequence ID" value="NZ_JAUSTB010000017.1"/>
</dbReference>
<feature type="region of interest" description="Disordered" evidence="12">
    <location>
        <begin position="586"/>
        <end position="617"/>
    </location>
</feature>
<evidence type="ECO:0000256" key="3">
    <source>
        <dbReference type="ARBA" id="ARBA00012757"/>
    </source>
</evidence>
<evidence type="ECO:0000259" key="13">
    <source>
        <dbReference type="Pfam" id="PF00723"/>
    </source>
</evidence>
<evidence type="ECO:0000256" key="7">
    <source>
        <dbReference type="ARBA" id="ARBA00023295"/>
    </source>
</evidence>
<feature type="domain" description="GH15-like" evidence="13">
    <location>
        <begin position="213"/>
        <end position="579"/>
    </location>
</feature>
<dbReference type="SUPFAM" id="SSF48208">
    <property type="entry name" value="Six-hairpin glycosidases"/>
    <property type="match status" value="1"/>
</dbReference>
<dbReference type="AlphaFoldDB" id="A0AAJ1SXW1"/>
<evidence type="ECO:0000256" key="12">
    <source>
        <dbReference type="SAM" id="MobiDB-lite"/>
    </source>
</evidence>
<dbReference type="PANTHER" id="PTHR31616">
    <property type="entry name" value="TREHALASE"/>
    <property type="match status" value="1"/>
</dbReference>
<organism evidence="15 16">
    <name type="scientific">Pseudarthrobacter niigatensis</name>
    <dbReference type="NCBI Taxonomy" id="369935"/>
    <lineage>
        <taxon>Bacteria</taxon>
        <taxon>Bacillati</taxon>
        <taxon>Actinomycetota</taxon>
        <taxon>Actinomycetes</taxon>
        <taxon>Micrococcales</taxon>
        <taxon>Micrococcaceae</taxon>
        <taxon>Pseudarthrobacter</taxon>
    </lineage>
</organism>
<keyword evidence="5" id="KW-0378">Hydrolase</keyword>
<dbReference type="Gene3D" id="1.50.10.10">
    <property type="match status" value="1"/>
</dbReference>
<comment type="pathway">
    <text evidence="11">Glycan degradation; trehalose degradation; D-glucose from alpha,alpha-trehalose: step 1/1.</text>
</comment>
<evidence type="ECO:0000256" key="10">
    <source>
        <dbReference type="ARBA" id="ARBA00053030"/>
    </source>
</evidence>
<keyword evidence="6" id="KW-0119">Carbohydrate metabolism</keyword>
<dbReference type="GO" id="GO:0005993">
    <property type="term" value="P:trehalose catabolic process"/>
    <property type="evidence" value="ECO:0007669"/>
    <property type="project" value="UniProtKB-ARBA"/>
</dbReference>
<comment type="similarity">
    <text evidence="2">Belongs to the glycosyl hydrolase 15 family.</text>
</comment>
<dbReference type="InterPro" id="IPR008928">
    <property type="entry name" value="6-hairpin_glycosidase_sf"/>
</dbReference>
<reference evidence="15 16" key="1">
    <citation type="submission" date="2023-07" db="EMBL/GenBank/DDBJ databases">
        <title>Sorghum-associated microbial communities from plants grown in Nebraska, USA.</title>
        <authorList>
            <person name="Schachtman D."/>
        </authorList>
    </citation>
    <scope>NUCLEOTIDE SEQUENCE [LARGE SCALE GENOMIC DNA]</scope>
    <source>
        <strain evidence="15 16">DS1001</strain>
    </source>
</reference>
<dbReference type="FunFam" id="1.50.10.10:FF:000005">
    <property type="entry name" value="Glycosyl hydrolase, glucoamylase"/>
    <property type="match status" value="1"/>
</dbReference>
<feature type="domain" description="Trehalase-like N-terminal" evidence="14">
    <location>
        <begin position="3"/>
        <end position="150"/>
    </location>
</feature>
<keyword evidence="16" id="KW-1185">Reference proteome</keyword>
<dbReference type="GO" id="GO:0004555">
    <property type="term" value="F:alpha,alpha-trehalase activity"/>
    <property type="evidence" value="ECO:0007669"/>
    <property type="project" value="UniProtKB-EC"/>
</dbReference>
<name>A0AAJ1SXW1_9MICC</name>
<evidence type="ECO:0000259" key="14">
    <source>
        <dbReference type="Pfam" id="PF19291"/>
    </source>
</evidence>
<gene>
    <name evidence="15" type="ORF">J2T23_003701</name>
</gene>
<keyword evidence="7" id="KW-0326">Glycosidase</keyword>
<evidence type="ECO:0000256" key="8">
    <source>
        <dbReference type="ARBA" id="ARBA00030473"/>
    </source>
</evidence>
<sequence>MPEISDYAMIGDLHTAAMISTSGSIDWMCLPNFDSPACFAALLDTPAAGRWLLAPAGAKTCTRRRYRPGTLILETEWETSEGSVRVTDFMPIRDDAADVVRIVEGLSGSVKMYGELCLRFDYGHIVPWVRRKDHRLTAIAGPDAAYLTTPAPLKGRDMRTVSDFTVQAGEKVPFVLRWVPSSKPAPPETDPDKALETTENFWLNWIGRSRMEGKYKDAVERSLITLKGLIYSPTGGIVAAPTTSLPEDPGGSRNWDYRFCWLRDATLTLQSLLAGGYTEEAAAWREWLLRAVAGDPADLQIMYGIDGTRRLPETELPWLAGFEGSKPVRIGNAAAPQLQLDVWGEVLDGLSLTRAAFPDTVDDSWDIQVALMEYLEGNWDKPDNGLWEMRGPRRHNTHSKVMCWVAADRMVKGIQQSGLPGPEDRWAALRDTIHKDVMTHGFDSERNTFVQSYGSKELDASLLLIPRVGFLPHDHPRVVGTVDAIQKHLTEDGFVLRYHPQASNDGLPGTEGVFLACSFWLIDALLGINRRSEAEELFERLLSLRNDVGLLSEEWDPKNNRQLGNTPQAFSHFPLIHCALQLHQGHSKQSDTPLQSPKNGDHVRSGGREESVTGKVP</sequence>
<evidence type="ECO:0000256" key="6">
    <source>
        <dbReference type="ARBA" id="ARBA00023277"/>
    </source>
</evidence>
<evidence type="ECO:0000313" key="15">
    <source>
        <dbReference type="EMBL" id="MDQ0147773.1"/>
    </source>
</evidence>
<dbReference type="Pfam" id="PF00723">
    <property type="entry name" value="Glyco_hydro_15"/>
    <property type="match status" value="1"/>
</dbReference>
<proteinExistence type="inferred from homology"/>
<evidence type="ECO:0000256" key="2">
    <source>
        <dbReference type="ARBA" id="ARBA00006188"/>
    </source>
</evidence>
<evidence type="ECO:0000256" key="11">
    <source>
        <dbReference type="ARBA" id="ARBA00060615"/>
    </source>
</evidence>
<dbReference type="InterPro" id="IPR045582">
    <property type="entry name" value="Trehalase-like_N"/>
</dbReference>
<evidence type="ECO:0000256" key="4">
    <source>
        <dbReference type="ARBA" id="ARBA00019905"/>
    </source>
</evidence>
<evidence type="ECO:0000256" key="1">
    <source>
        <dbReference type="ARBA" id="ARBA00001576"/>
    </source>
</evidence>
<evidence type="ECO:0000256" key="9">
    <source>
        <dbReference type="ARBA" id="ARBA00031637"/>
    </source>
</evidence>
<protein>
    <recommendedName>
        <fullName evidence="4">Trehalase</fullName>
        <ecNumber evidence="3">3.2.1.28</ecNumber>
    </recommendedName>
    <alternativeName>
        <fullName evidence="8">Alpha,alpha-trehalase</fullName>
    </alternativeName>
    <alternativeName>
        <fullName evidence="9">Alpha,alpha-trehalose glucohydrolase</fullName>
    </alternativeName>
</protein>